<name>A0A923NBP8_9FIRM</name>
<dbReference type="EMBL" id="JACRWC010000049">
    <property type="protein sequence ID" value="MBC5999088.1"/>
    <property type="molecule type" value="Genomic_DNA"/>
</dbReference>
<dbReference type="AlphaFoldDB" id="A0A923NBP8"/>
<gene>
    <name evidence="2" type="ORF">H8876_03625</name>
</gene>
<dbReference type="PIRSF" id="PIRSF011570">
    <property type="entry name" value="SpoVAD"/>
    <property type="match status" value="1"/>
</dbReference>
<sequence length="382" mass="41126">MRARKQTLKFRNRPYIISAYAIGGKKEGEGPLHDWFDECLSDDTYGENTWEKSESRMLKTAMTECMRRGGKTTEEIGAVLSGDLLNQLMSSSFMARDLQIPFLGMYGACSTMTESLMLGAVLTDGGYSDNVMIGASSHYCTAERQFRLPLEHGNQRPPSAQWTATAAGAMLLSRGIEGNSRDGSGGKERGRTKNTGTELRIDGAGNVYAQRQIRIECGTIGKVIDAGVKDSNQMGSAMAPAAVDTILTHLEETGRTLDHYDLVCTGDLGFIGKSIVRDLLEDAGVSRKMIADVYDDCGAMIYAPEQDIHSGGSGCGCSASVFAGYVYRNMKEGKIGRALIVSTGAMLSTISPFQGESIPGIAHAISLESVSGIMDRQKGCRK</sequence>
<keyword evidence="3" id="KW-1185">Reference proteome</keyword>
<organism evidence="2 3">
    <name type="scientific">Lentihominibacter faecis</name>
    <dbReference type="NCBI Taxonomy" id="2764712"/>
    <lineage>
        <taxon>Bacteria</taxon>
        <taxon>Bacillati</taxon>
        <taxon>Bacillota</taxon>
        <taxon>Clostridia</taxon>
        <taxon>Peptostreptococcales</taxon>
        <taxon>Anaerovoracaceae</taxon>
        <taxon>Lentihominibacter</taxon>
    </lineage>
</organism>
<evidence type="ECO:0000313" key="2">
    <source>
        <dbReference type="EMBL" id="MBC5999088.1"/>
    </source>
</evidence>
<evidence type="ECO:0000256" key="1">
    <source>
        <dbReference type="SAM" id="MobiDB-lite"/>
    </source>
</evidence>
<accession>A0A923NBP8</accession>
<dbReference type="GO" id="GO:0016746">
    <property type="term" value="F:acyltransferase activity"/>
    <property type="evidence" value="ECO:0007669"/>
    <property type="project" value="InterPro"/>
</dbReference>
<evidence type="ECO:0000313" key="3">
    <source>
        <dbReference type="Proteomes" id="UP000644115"/>
    </source>
</evidence>
<reference evidence="2" key="1">
    <citation type="submission" date="2020-08" db="EMBL/GenBank/DDBJ databases">
        <authorList>
            <person name="Liu C."/>
            <person name="Sun Q."/>
        </authorList>
    </citation>
    <scope>NUCLEOTIDE SEQUENCE</scope>
    <source>
        <strain evidence="2">BX16</strain>
    </source>
</reference>
<dbReference type="Pfam" id="PF07451">
    <property type="entry name" value="SpoVAD"/>
    <property type="match status" value="2"/>
</dbReference>
<proteinExistence type="predicted"/>
<dbReference type="NCBIfam" id="NF006160">
    <property type="entry name" value="PRK08304.1"/>
    <property type="match status" value="1"/>
</dbReference>
<dbReference type="InterPro" id="IPR038369">
    <property type="entry name" value="SpoVAD_sf"/>
</dbReference>
<protein>
    <submittedName>
        <fullName evidence="2">Stage V sporulation protein AD</fullName>
    </submittedName>
</protein>
<dbReference type="Proteomes" id="UP000644115">
    <property type="component" value="Unassembled WGS sequence"/>
</dbReference>
<dbReference type="InterPro" id="IPR016039">
    <property type="entry name" value="Thiolase-like"/>
</dbReference>
<dbReference type="SUPFAM" id="SSF53901">
    <property type="entry name" value="Thiolase-like"/>
    <property type="match status" value="1"/>
</dbReference>
<comment type="caution">
    <text evidence="2">The sequence shown here is derived from an EMBL/GenBank/DDBJ whole genome shotgun (WGS) entry which is preliminary data.</text>
</comment>
<dbReference type="Gene3D" id="3.40.47.40">
    <property type="entry name" value="Stage V sporulation protein AD"/>
    <property type="match status" value="1"/>
</dbReference>
<dbReference type="InterPro" id="IPR010894">
    <property type="entry name" value="SpoVAD"/>
</dbReference>
<feature type="region of interest" description="Disordered" evidence="1">
    <location>
        <begin position="176"/>
        <end position="196"/>
    </location>
</feature>